<name>A0ABX0QL12_9BACT</name>
<dbReference type="Proteomes" id="UP000606008">
    <property type="component" value="Unassembled WGS sequence"/>
</dbReference>
<keyword evidence="2" id="KW-1185">Reference proteome</keyword>
<dbReference type="RefSeq" id="WP_085414341.1">
    <property type="nucleotide sequence ID" value="NZ_WAEL01000009.1"/>
</dbReference>
<accession>A0ABX0QL12</accession>
<reference evidence="1" key="1">
    <citation type="submission" date="2024-05" db="EMBL/GenBank/DDBJ databases">
        <authorList>
            <person name="Jung D.-H."/>
        </authorList>
    </citation>
    <scope>NUCLEOTIDE SEQUENCE</scope>
    <source>
        <strain evidence="1">JA-25</strain>
    </source>
</reference>
<comment type="caution">
    <text evidence="1">The sequence shown here is derived from an EMBL/GenBank/DDBJ whole genome shotgun (WGS) entry which is preliminary data.</text>
</comment>
<evidence type="ECO:0000313" key="1">
    <source>
        <dbReference type="EMBL" id="NID12826.1"/>
    </source>
</evidence>
<gene>
    <name evidence="1" type="ORF">F7231_21830</name>
</gene>
<protein>
    <submittedName>
        <fullName evidence="1">Uncharacterized protein</fullName>
    </submittedName>
</protein>
<evidence type="ECO:0000313" key="2">
    <source>
        <dbReference type="Proteomes" id="UP000606008"/>
    </source>
</evidence>
<organism evidence="1 2">
    <name type="scientific">Fibrivirga algicola</name>
    <dbReference type="NCBI Taxonomy" id="2950420"/>
    <lineage>
        <taxon>Bacteria</taxon>
        <taxon>Pseudomonadati</taxon>
        <taxon>Bacteroidota</taxon>
        <taxon>Cytophagia</taxon>
        <taxon>Cytophagales</taxon>
        <taxon>Spirosomataceae</taxon>
        <taxon>Fibrivirga</taxon>
    </lineage>
</organism>
<sequence length="324" mass="35927">MNLKLQTDMIEFYGRIIPKLDRETPQAWLLRITTDRSLLDKVKQAISAAPFSEQIKLAAMRRALAVAGGQRSVTGVAGPNNAASMASAYKNDFMSSEQARSQFAREMINFLDVGFRYNSPQNGSIFWTGVDPAKLVKRVHHWNSQFGDQLFGQLEANTDARFIDGAFDWKVEGATQQATQLYFGKVSERFGSEATGHVTSVQMWGLRNDSIFTTKELPTLLRHMSEAIAKGKTPAVQDITIVVLDPVGLVDDCRCFTNLDIGRINLVSNVSGNPWIGGRKDCGIAGQLNSIIPVRVKGYWLERGAQPISKAAEKIKSDYPLIKR</sequence>
<dbReference type="EMBL" id="WAEL01000009">
    <property type="protein sequence ID" value="NID12826.1"/>
    <property type="molecule type" value="Genomic_DNA"/>
</dbReference>
<proteinExistence type="predicted"/>